<proteinExistence type="predicted"/>
<comment type="caution">
    <text evidence="1">The sequence shown here is derived from an EMBL/GenBank/DDBJ whole genome shotgun (WGS) entry which is preliminary data.</text>
</comment>
<protein>
    <submittedName>
        <fullName evidence="1">Uncharacterized protein</fullName>
    </submittedName>
</protein>
<evidence type="ECO:0000313" key="2">
    <source>
        <dbReference type="Proteomes" id="UP000757900"/>
    </source>
</evidence>
<evidence type="ECO:0000313" key="1">
    <source>
        <dbReference type="EMBL" id="MBF0934024.1"/>
    </source>
</evidence>
<accession>A0A929QS12</accession>
<sequence length="80" mass="9340">MRKMGFQEVSHNIFETDKLPGYYVECLQVLDDETKVSVLSGNLYRGKYQVFFEHTVNELPCFISETVSEYGGVFIDWFDV</sequence>
<organism evidence="1 2">
    <name type="scientific">Abiotrophia defectiva</name>
    <name type="common">Streptococcus defectivus</name>
    <dbReference type="NCBI Taxonomy" id="46125"/>
    <lineage>
        <taxon>Bacteria</taxon>
        <taxon>Bacillati</taxon>
        <taxon>Bacillota</taxon>
        <taxon>Bacilli</taxon>
        <taxon>Lactobacillales</taxon>
        <taxon>Aerococcaceae</taxon>
        <taxon>Abiotrophia</taxon>
    </lineage>
</organism>
<gene>
    <name evidence="1" type="ORF">HXK00_00090</name>
</gene>
<dbReference type="Proteomes" id="UP000757900">
    <property type="component" value="Unassembled WGS sequence"/>
</dbReference>
<dbReference type="EMBL" id="JABZFV010000001">
    <property type="protein sequence ID" value="MBF0934024.1"/>
    <property type="molecule type" value="Genomic_DNA"/>
</dbReference>
<reference evidence="1" key="1">
    <citation type="submission" date="2020-04" db="EMBL/GenBank/DDBJ databases">
        <title>Deep metagenomics examines the oral microbiome during advanced dental caries in children, revealing novel taxa and co-occurrences with host molecules.</title>
        <authorList>
            <person name="Baker J.L."/>
            <person name="Morton J.T."/>
            <person name="Dinis M."/>
            <person name="Alvarez R."/>
            <person name="Tran N.C."/>
            <person name="Knight R."/>
            <person name="Edlund A."/>
        </authorList>
    </citation>
    <scope>NUCLEOTIDE SEQUENCE</scope>
    <source>
        <strain evidence="1">JCVI_23_bin.16</strain>
    </source>
</reference>
<dbReference type="AlphaFoldDB" id="A0A929QS12"/>
<name>A0A929QS12_ABIDE</name>